<evidence type="ECO:0000313" key="4">
    <source>
        <dbReference type="Proteomes" id="UP000185516"/>
    </source>
</evidence>
<keyword evidence="4" id="KW-1185">Reference proteome</keyword>
<dbReference type="RefSeq" id="WP_075552741.1">
    <property type="nucleotide sequence ID" value="NZ_CP015793.1"/>
</dbReference>
<geneLocation type="plasmid" evidence="3 4">
    <name>lp36</name>
</geneLocation>
<proteinExistence type="predicted"/>
<feature type="domain" description="Type I restriction enzyme R protein N-terminal" evidence="1">
    <location>
        <begin position="33"/>
        <end position="131"/>
    </location>
</feature>
<dbReference type="Pfam" id="PF18899">
    <property type="entry name" value="DUF5655"/>
    <property type="match status" value="1"/>
</dbReference>
<dbReference type="Proteomes" id="UP000185516">
    <property type="component" value="Plasmid lp36"/>
</dbReference>
<organism evidence="3 4">
    <name type="scientific">Borreliella mayonii</name>
    <dbReference type="NCBI Taxonomy" id="1674146"/>
    <lineage>
        <taxon>Bacteria</taxon>
        <taxon>Pseudomonadati</taxon>
        <taxon>Spirochaetota</taxon>
        <taxon>Spirochaetia</taxon>
        <taxon>Spirochaetales</taxon>
        <taxon>Borreliaceae</taxon>
        <taxon>Borreliella</taxon>
    </lineage>
</organism>
<evidence type="ECO:0000259" key="2">
    <source>
        <dbReference type="Pfam" id="PF18899"/>
    </source>
</evidence>
<evidence type="ECO:0000259" key="1">
    <source>
        <dbReference type="Pfam" id="PF13588"/>
    </source>
</evidence>
<reference evidence="3 4" key="1">
    <citation type="journal article" date="2016" name="PLoS ONE">
        <title>Whole Genome Sequence and Comparative Genomics of the Novel Lyme Borreliosis Causing Pathogen, Borrelia mayonii.</title>
        <authorList>
            <person name="Kingry L.C."/>
            <person name="Batra D."/>
            <person name="Replogle A."/>
            <person name="Rowe L.A."/>
            <person name="Pritt B.S."/>
            <person name="Petersen J.M."/>
        </authorList>
    </citation>
    <scope>NUCLEOTIDE SEQUENCE [LARGE SCALE GENOMIC DNA]</scope>
    <source>
        <strain evidence="3 4">MN14-1420</strain>
    </source>
</reference>
<evidence type="ECO:0000313" key="3">
    <source>
        <dbReference type="EMBL" id="APT00443.1"/>
    </source>
</evidence>
<accession>A0AAC9KZ54</accession>
<dbReference type="InterPro" id="IPR043714">
    <property type="entry name" value="DUF5655"/>
</dbReference>
<name>A0AAC9KZ54_9SPIR</name>
<protein>
    <submittedName>
        <fullName evidence="3">Restriction endonuclease subunit R</fullName>
    </submittedName>
</protein>
<dbReference type="EMBL" id="CP015793">
    <property type="protein sequence ID" value="APT00443.1"/>
    <property type="molecule type" value="Genomic_DNA"/>
</dbReference>
<dbReference type="Gene3D" id="3.90.1570.30">
    <property type="match status" value="1"/>
</dbReference>
<dbReference type="GO" id="GO:0004519">
    <property type="term" value="F:endonuclease activity"/>
    <property type="evidence" value="ECO:0007669"/>
    <property type="project" value="UniProtKB-KW"/>
</dbReference>
<keyword evidence="3" id="KW-0378">Hydrolase</keyword>
<sequence length="383" mass="45004">MSNKDKTINVNFIEKIKAVSVKIQTYKDSIKSEAETKQFFINPFLDAMGYCHTDPSFVQVEVAISFAKNEIKADYVLCSKDKKPTILLEAKHYKENLENHFSQLSGYFYNLRSKYAIEFGILTNGIEYRFYIDLDKDNLLDKEPFLIINLEKLTSKDFEYLKKFYRNSLNTEEVRLFALEKKYTDKLLAYLKKERKNISNDFLDFFKTKIGFKETYSNEICKNIIKNTFNMFDEKSDTLVNNTKNNKKFTKDSINSNNIETENLKIFEKLNFNMKSIYQNLESFIFDLNPNEIKKAETKWYTAFKVNNRCFVDFSFKANKINITVTLNQITLKEGFIRDVSSIGKLGNGNIQIFCTGSSNIKEIKDLIKQSYNNIFSKYRKID</sequence>
<gene>
    <name evidence="3" type="ORF">Bmayo_04685</name>
</gene>
<keyword evidence="3" id="KW-0255">Endonuclease</keyword>
<dbReference type="InterPro" id="IPR029464">
    <property type="entry name" value="HSDR_N"/>
</dbReference>
<feature type="domain" description="DUF5655" evidence="2">
    <location>
        <begin position="267"/>
        <end position="373"/>
    </location>
</feature>
<dbReference type="Pfam" id="PF13588">
    <property type="entry name" value="HSDR_N_2"/>
    <property type="match status" value="1"/>
</dbReference>
<dbReference type="KEGG" id="bmay:A7X70_05905"/>
<dbReference type="AlphaFoldDB" id="A0AAC9KZ54"/>
<keyword evidence="3" id="KW-0614">Plasmid</keyword>
<keyword evidence="3" id="KW-0540">Nuclease</keyword>